<dbReference type="GO" id="GO:0045547">
    <property type="term" value="F:ditrans,polycis-polyprenyl diphosphate synthase [(2E,6E)-farnesyl diphosphate specific] activity"/>
    <property type="evidence" value="ECO:0007669"/>
    <property type="project" value="TreeGrafter"/>
</dbReference>
<evidence type="ECO:0000256" key="1">
    <source>
        <dbReference type="ARBA" id="ARBA00022679"/>
    </source>
</evidence>
<dbReference type="EC" id="2.5.1.-" evidence="2"/>
<proteinExistence type="predicted"/>
<comment type="caution">
    <text evidence="2">The sequence shown here is derived from an EMBL/GenBank/DDBJ whole genome shotgun (WGS) entry which is preliminary data.</text>
</comment>
<dbReference type="PROSITE" id="PS01066">
    <property type="entry name" value="UPP_SYNTHASE"/>
    <property type="match status" value="1"/>
</dbReference>
<dbReference type="CDD" id="cd00475">
    <property type="entry name" value="Cis_IPPS"/>
    <property type="match status" value="1"/>
</dbReference>
<organism evidence="2">
    <name type="scientific">mine drainage metagenome</name>
    <dbReference type="NCBI Taxonomy" id="410659"/>
    <lineage>
        <taxon>unclassified sequences</taxon>
        <taxon>metagenomes</taxon>
        <taxon>ecological metagenomes</taxon>
    </lineage>
</organism>
<dbReference type="InterPro" id="IPR036424">
    <property type="entry name" value="UPP_synth-like_sf"/>
</dbReference>
<dbReference type="PANTHER" id="PTHR10291:SF43">
    <property type="entry name" value="DEHYDRODOLICHYL DIPHOSPHATE SYNTHASE COMPLEX SUBUNIT DHDDS"/>
    <property type="match status" value="1"/>
</dbReference>
<reference evidence="2" key="1">
    <citation type="submission" date="2013-08" db="EMBL/GenBank/DDBJ databases">
        <authorList>
            <person name="Mendez C."/>
            <person name="Richter M."/>
            <person name="Ferrer M."/>
            <person name="Sanchez J."/>
        </authorList>
    </citation>
    <scope>NUCLEOTIDE SEQUENCE</scope>
</reference>
<dbReference type="GO" id="GO:0016094">
    <property type="term" value="P:polyprenol biosynthetic process"/>
    <property type="evidence" value="ECO:0007669"/>
    <property type="project" value="TreeGrafter"/>
</dbReference>
<dbReference type="InterPro" id="IPR001441">
    <property type="entry name" value="UPP_synth-like"/>
</dbReference>
<accession>T1DGG3</accession>
<dbReference type="EMBL" id="AUZX01000695">
    <property type="protein sequence ID" value="EQD80414.1"/>
    <property type="molecule type" value="Genomic_DNA"/>
</dbReference>
<dbReference type="SUPFAM" id="SSF64005">
    <property type="entry name" value="Undecaprenyl diphosphate synthase"/>
    <property type="match status" value="1"/>
</dbReference>
<evidence type="ECO:0000313" key="2">
    <source>
        <dbReference type="EMBL" id="EQD80414.1"/>
    </source>
</evidence>
<gene>
    <name evidence="2" type="ORF">B1A_00915</name>
</gene>
<dbReference type="AlphaFoldDB" id="T1DGG3"/>
<sequence length="122" mass="13832">MAIAYGGRDEIVEAIRRLAHEVQAGRLEPEAITTELVTKNLYTADLPDPDLVFRTSGEERISNFLLWQSAYSELYFSDVLWPGLTELDFLRAIRAYQTRRRRYGHSTDPVRTTGRPAVGTSG</sequence>
<dbReference type="FunFam" id="3.40.1180.10:FF:000016">
    <property type="entry name" value="Undecaprenyl diphosphate synthase"/>
    <property type="match status" value="1"/>
</dbReference>
<name>T1DGG3_9ZZZZ</name>
<keyword evidence="1 2" id="KW-0808">Transferase</keyword>
<dbReference type="Pfam" id="PF01255">
    <property type="entry name" value="Prenyltransf"/>
    <property type="match status" value="1"/>
</dbReference>
<reference evidence="2" key="2">
    <citation type="journal article" date="2014" name="ISME J.">
        <title>Microbial stratification in low pH oxic and suboxic macroscopic growths along an acid mine drainage.</title>
        <authorList>
            <person name="Mendez-Garcia C."/>
            <person name="Mesa V."/>
            <person name="Sprenger R.R."/>
            <person name="Richter M."/>
            <person name="Diez M.S."/>
            <person name="Solano J."/>
            <person name="Bargiela R."/>
            <person name="Golyshina O.V."/>
            <person name="Manteca A."/>
            <person name="Ramos J.L."/>
            <person name="Gallego J.R."/>
            <person name="Llorente I."/>
            <person name="Martins Dos Santos V.A."/>
            <person name="Jensen O.N."/>
            <person name="Pelaez A.I."/>
            <person name="Sanchez J."/>
            <person name="Ferrer M."/>
        </authorList>
    </citation>
    <scope>NUCLEOTIDE SEQUENCE</scope>
</reference>
<dbReference type="NCBIfam" id="TIGR00055">
    <property type="entry name" value="uppS"/>
    <property type="match status" value="1"/>
</dbReference>
<dbReference type="InterPro" id="IPR018520">
    <property type="entry name" value="UPP_synth-like_CS"/>
</dbReference>
<protein>
    <submittedName>
        <fullName evidence="2">Di-trans-poly-cis-decaprenylcistransferase-like protein</fullName>
        <ecNumber evidence="2">2.5.1.-</ecNumber>
    </submittedName>
</protein>
<feature type="non-terminal residue" evidence="2">
    <location>
        <position position="122"/>
    </location>
</feature>
<dbReference type="Gene3D" id="3.40.1180.10">
    <property type="entry name" value="Decaprenyl diphosphate synthase-like"/>
    <property type="match status" value="1"/>
</dbReference>
<dbReference type="PANTHER" id="PTHR10291">
    <property type="entry name" value="DEHYDRODOLICHYL DIPHOSPHATE SYNTHASE FAMILY MEMBER"/>
    <property type="match status" value="1"/>
</dbReference>